<sequence>MAREITEDDWPARVTDEAIIARVGGQAFMRGSRYAQEGRVRAVSASAGGDIIMAQVRGSGGRAYQTMLHARGSAGTADPTASPRWAGNCSCPVRQDCKHTAAVVIVARELALGPQDDGPADWEAELTRLLRVKRAPRRGMALEVAVGRAPGGYYRTELSLLPLIEGRNGWNRKGAAWAQLLGGALDGEVDPAILEPLQEIGRMSREGFYYTDDRLGLHGVTARFWPALRRAVDAGLSLTTAQRGGMPVSIATGLRAGVDIRMEDDGAAVIAPALDLTGVEGLMQWPPTAGPAAGEHFEPLGSPVHGFAWTNPDSSLVLMPLEPAPGEVLSRILADPTQRIVIPAPDVGRFEAEYLASLRRAVPILAVDAGVHVPDPAILRPVLRVSIDGATHAATTQWLMRYLGAGGEVLREEAIGELGALLDDAPPAAGPDATGPGTEEEAPPRAARDLPGEQRAAREIITALIPLAHEHGVSWGRQEFNGIATARFIIRTVPVLRALDLFDVELAGDVPDYREVDDAPLITTDVTEDDGDDPDWFSLRVRVRVGGEDVPIERLISAVAAGATEVMIDSGAIISIDRPEIHRLAALMEEGRDLADPHARGTMRVSPYQAGYYEQLVGLGIPGRAAQRWRDGVARLLAVTAAANGEEPGGGGEAPGGATDGGEAGVATDGEGFVDPAANGSGLVGVPPPAGLRAELRPYQLDGYRWLNLLRAVGLGGILADDMGLGKTVQVLAVVQRLVEERRAAMEVAAAPEARAPETAENPAAPAGPVLVVAPTSVVSAWMEQARRFCPELRVRALTRTSAKRGTTVAEEAADADLLVTSYTMVRLGEEEFAATDFAWVVCDEAQFVKNHASATYKAVRRLRAPSTVAITGTPMENSLADLWSLLSISAPGLLPSPDRFTAEFRRPIERGSASKLAGLRARIRPFMLRRTKEQVAADLPSKTEQVIDVELPAAHRRAYEQRLARERQKVLGLLEDDTAQSRFTALKSLTTLRLMALDPALLEDRAGQEGQQAREGADGGRAGADGAHEGRGSGRRTGRRARSAKVEALLEQLGPVVAEGHQALVFSQFTRYLGMVRSELEASGITTAYLDGSTSDRAGVIESFRSGENQVFLISLKAGGFGLTLTEADYVFLLDPWWNPQAEEQAVDRAHRIGQDKPVMVYRLVSTGTIEEKVMALKAKKAELFERVVEGADAAGGTGPADATGAGAPGGAQARLTAAEIRDLIDH</sequence>
<feature type="domain" description="Helicase ATP-binding" evidence="5">
    <location>
        <begin position="708"/>
        <end position="893"/>
    </location>
</feature>
<dbReference type="InterPro" id="IPR001650">
    <property type="entry name" value="Helicase_C-like"/>
</dbReference>
<dbReference type="PANTHER" id="PTHR45629">
    <property type="entry name" value="SNF2/RAD54 FAMILY MEMBER"/>
    <property type="match status" value="1"/>
</dbReference>
<evidence type="ECO:0000313" key="8">
    <source>
        <dbReference type="Proteomes" id="UP000184390"/>
    </source>
</evidence>
<evidence type="ECO:0000259" key="5">
    <source>
        <dbReference type="PROSITE" id="PS51192"/>
    </source>
</evidence>
<keyword evidence="8" id="KW-1185">Reference proteome</keyword>
<evidence type="ECO:0000256" key="2">
    <source>
        <dbReference type="PROSITE-ProRule" id="PRU00325"/>
    </source>
</evidence>
<keyword evidence="1" id="KW-0378">Hydrolase</keyword>
<protein>
    <submittedName>
        <fullName evidence="7">Helicase conserved C-terminal domain-containing protein</fullName>
    </submittedName>
</protein>
<keyword evidence="2" id="KW-0863">Zinc-finger</keyword>
<evidence type="ECO:0000256" key="1">
    <source>
        <dbReference type="ARBA" id="ARBA00022801"/>
    </source>
</evidence>
<dbReference type="CDD" id="cd18793">
    <property type="entry name" value="SF2_C_SNF"/>
    <property type="match status" value="1"/>
</dbReference>
<dbReference type="PANTHER" id="PTHR45629:SF7">
    <property type="entry name" value="DNA EXCISION REPAIR PROTEIN ERCC-6-RELATED"/>
    <property type="match status" value="1"/>
</dbReference>
<gene>
    <name evidence="7" type="ORF">SAMN05216246_11053</name>
</gene>
<name>A0ABY1IF08_9ACTO</name>
<dbReference type="SUPFAM" id="SSF52540">
    <property type="entry name" value="P-loop containing nucleoside triphosphate hydrolases"/>
    <property type="match status" value="2"/>
</dbReference>
<dbReference type="Pfam" id="PF00176">
    <property type="entry name" value="SNF2-rel_dom"/>
    <property type="match status" value="1"/>
</dbReference>
<dbReference type="PROSITE" id="PS51194">
    <property type="entry name" value="HELICASE_CTER"/>
    <property type="match status" value="1"/>
</dbReference>
<dbReference type="InterPro" id="IPR007527">
    <property type="entry name" value="Znf_SWIM"/>
</dbReference>
<keyword evidence="7" id="KW-0067">ATP-binding</keyword>
<dbReference type="Pfam" id="PF00271">
    <property type="entry name" value="Helicase_C"/>
    <property type="match status" value="1"/>
</dbReference>
<organism evidence="7 8">
    <name type="scientific">Actinomyces denticolens</name>
    <dbReference type="NCBI Taxonomy" id="52767"/>
    <lineage>
        <taxon>Bacteria</taxon>
        <taxon>Bacillati</taxon>
        <taxon>Actinomycetota</taxon>
        <taxon>Actinomycetes</taxon>
        <taxon>Actinomycetales</taxon>
        <taxon>Actinomycetaceae</taxon>
        <taxon>Actinomyces</taxon>
    </lineage>
</organism>
<dbReference type="InterPro" id="IPR000330">
    <property type="entry name" value="SNF2_N"/>
</dbReference>
<feature type="compositionally biased region" description="Low complexity" evidence="3">
    <location>
        <begin position="421"/>
        <end position="437"/>
    </location>
</feature>
<dbReference type="SMART" id="SM00490">
    <property type="entry name" value="HELICc"/>
    <property type="match status" value="1"/>
</dbReference>
<proteinExistence type="predicted"/>
<dbReference type="PROSITE" id="PS50966">
    <property type="entry name" value="ZF_SWIM"/>
    <property type="match status" value="1"/>
</dbReference>
<dbReference type="Gene3D" id="3.40.50.300">
    <property type="entry name" value="P-loop containing nucleotide triphosphate hydrolases"/>
    <property type="match status" value="1"/>
</dbReference>
<dbReference type="Proteomes" id="UP000184390">
    <property type="component" value="Unassembled WGS sequence"/>
</dbReference>
<evidence type="ECO:0000256" key="3">
    <source>
        <dbReference type="SAM" id="MobiDB-lite"/>
    </source>
</evidence>
<dbReference type="Gene3D" id="3.40.50.10810">
    <property type="entry name" value="Tandem AAA-ATPase domain"/>
    <property type="match status" value="1"/>
</dbReference>
<comment type="caution">
    <text evidence="7">The sequence shown here is derived from an EMBL/GenBank/DDBJ whole genome shotgun (WGS) entry which is preliminary data.</text>
</comment>
<dbReference type="InterPro" id="IPR014001">
    <property type="entry name" value="Helicase_ATP-bd"/>
</dbReference>
<dbReference type="SMART" id="SM00487">
    <property type="entry name" value="DEXDc"/>
    <property type="match status" value="1"/>
</dbReference>
<evidence type="ECO:0000259" key="6">
    <source>
        <dbReference type="PROSITE" id="PS51194"/>
    </source>
</evidence>
<feature type="region of interest" description="Disordered" evidence="3">
    <location>
        <begin position="1006"/>
        <end position="1041"/>
    </location>
</feature>
<keyword evidence="7" id="KW-0347">Helicase</keyword>
<evidence type="ECO:0000313" key="7">
    <source>
        <dbReference type="EMBL" id="SHJ07722.1"/>
    </source>
</evidence>
<dbReference type="EMBL" id="FQYL01000010">
    <property type="protein sequence ID" value="SHJ07722.1"/>
    <property type="molecule type" value="Genomic_DNA"/>
</dbReference>
<dbReference type="InterPro" id="IPR038718">
    <property type="entry name" value="SNF2-like_sf"/>
</dbReference>
<reference evidence="7 8" key="1">
    <citation type="submission" date="2016-11" db="EMBL/GenBank/DDBJ databases">
        <authorList>
            <person name="Varghese N."/>
            <person name="Submissions S."/>
        </authorList>
    </citation>
    <scope>NUCLEOTIDE SEQUENCE [LARGE SCALE GENOMIC DNA]</scope>
    <source>
        <strain evidence="7 8">PA</strain>
    </source>
</reference>
<feature type="domain" description="Helicase C-terminal" evidence="6">
    <location>
        <begin position="1050"/>
        <end position="1197"/>
    </location>
</feature>
<dbReference type="InterPro" id="IPR027417">
    <property type="entry name" value="P-loop_NTPase"/>
</dbReference>
<feature type="compositionally biased region" description="Gly residues" evidence="3">
    <location>
        <begin position="647"/>
        <end position="664"/>
    </location>
</feature>
<feature type="compositionally biased region" description="Basic and acidic residues" evidence="3">
    <location>
        <begin position="442"/>
        <end position="452"/>
    </location>
</feature>
<keyword evidence="7" id="KW-0547">Nucleotide-binding</keyword>
<dbReference type="GO" id="GO:0004386">
    <property type="term" value="F:helicase activity"/>
    <property type="evidence" value="ECO:0007669"/>
    <property type="project" value="UniProtKB-KW"/>
</dbReference>
<feature type="domain" description="SWIM-type" evidence="4">
    <location>
        <begin position="64"/>
        <end position="108"/>
    </location>
</feature>
<accession>A0ABY1IF08</accession>
<feature type="region of interest" description="Disordered" evidence="3">
    <location>
        <begin position="644"/>
        <end position="672"/>
    </location>
</feature>
<dbReference type="RefSeq" id="WP_073453602.1">
    <property type="nucleotide sequence ID" value="NZ_FQYL01000010.1"/>
</dbReference>
<dbReference type="PROSITE" id="PS51192">
    <property type="entry name" value="HELICASE_ATP_BIND_1"/>
    <property type="match status" value="1"/>
</dbReference>
<keyword evidence="2" id="KW-0862">Zinc</keyword>
<dbReference type="InterPro" id="IPR050496">
    <property type="entry name" value="SNF2_RAD54_helicase_repair"/>
</dbReference>
<evidence type="ECO:0000259" key="4">
    <source>
        <dbReference type="PROSITE" id="PS50966"/>
    </source>
</evidence>
<keyword evidence="2" id="KW-0479">Metal-binding</keyword>
<dbReference type="InterPro" id="IPR049730">
    <property type="entry name" value="SNF2/RAD54-like_C"/>
</dbReference>
<feature type="region of interest" description="Disordered" evidence="3">
    <location>
        <begin position="421"/>
        <end position="452"/>
    </location>
</feature>